<evidence type="ECO:0000313" key="3">
    <source>
        <dbReference type="Proteomes" id="UP001168694"/>
    </source>
</evidence>
<keyword evidence="3" id="KW-1185">Reference proteome</keyword>
<feature type="compositionally biased region" description="Basic residues" evidence="1">
    <location>
        <begin position="19"/>
        <end position="65"/>
    </location>
</feature>
<evidence type="ECO:0000313" key="2">
    <source>
        <dbReference type="EMBL" id="MDN4071531.1"/>
    </source>
</evidence>
<gene>
    <name evidence="2" type="ORF">QYF49_00610</name>
</gene>
<feature type="region of interest" description="Disordered" evidence="1">
    <location>
        <begin position="1"/>
        <end position="65"/>
    </location>
</feature>
<proteinExistence type="predicted"/>
<evidence type="ECO:0000256" key="1">
    <source>
        <dbReference type="SAM" id="MobiDB-lite"/>
    </source>
</evidence>
<comment type="caution">
    <text evidence="2">The sequence shown here is derived from an EMBL/GenBank/DDBJ whole genome shotgun (WGS) entry which is preliminary data.</text>
</comment>
<protein>
    <submittedName>
        <fullName evidence="2">Uncharacterized protein</fullName>
    </submittedName>
</protein>
<accession>A0ABT8E0Y1</accession>
<organism evidence="2 3">
    <name type="scientific">Fictibacillus terranigra</name>
    <dbReference type="NCBI Taxonomy" id="3058424"/>
    <lineage>
        <taxon>Bacteria</taxon>
        <taxon>Bacillati</taxon>
        <taxon>Bacillota</taxon>
        <taxon>Bacilli</taxon>
        <taxon>Bacillales</taxon>
        <taxon>Fictibacillaceae</taxon>
        <taxon>Fictibacillus</taxon>
    </lineage>
</organism>
<sequence>MECKVRDSCGTSGTGETRRRLRRGGSSHAPRKASSLKRKSTTPKSQQRLRKQPFQKSARTKTSTK</sequence>
<dbReference type="EMBL" id="JAUHLN010000001">
    <property type="protein sequence ID" value="MDN4071531.1"/>
    <property type="molecule type" value="Genomic_DNA"/>
</dbReference>
<name>A0ABT8E0Y1_9BACL</name>
<reference evidence="2" key="1">
    <citation type="submission" date="2023-06" db="EMBL/GenBank/DDBJ databases">
        <title>Draft Genome Sequences of Representative Paenibacillus Polymyxa, Bacillus cereus, Fictibacillus sp., and Brevibacillus agri Strains Isolated from Amazonian Dark Earth.</title>
        <authorList>
            <person name="Pellegrinetti T.A."/>
            <person name="Cunha I.C.M."/>
            <person name="Chaves M.G."/>
            <person name="Freitas A.S."/>
            <person name="Silva A.V.R."/>
            <person name="Tsai S.M."/>
            <person name="Mendes L.W."/>
        </authorList>
    </citation>
    <scope>NUCLEOTIDE SEQUENCE</scope>
    <source>
        <strain evidence="2">CENA-BCM004</strain>
    </source>
</reference>
<dbReference type="Proteomes" id="UP001168694">
    <property type="component" value="Unassembled WGS sequence"/>
</dbReference>